<gene>
    <name evidence="7" type="ORF">PSSU_0322</name>
</gene>
<evidence type="ECO:0000256" key="3">
    <source>
        <dbReference type="ARBA" id="ARBA00022691"/>
    </source>
</evidence>
<dbReference type="GO" id="GO:0070041">
    <property type="term" value="F:rRNA (uridine-C5-)-methyltransferase activity"/>
    <property type="evidence" value="ECO:0007669"/>
    <property type="project" value="TreeGrafter"/>
</dbReference>
<dbReference type="PROSITE" id="PS50926">
    <property type="entry name" value="TRAM"/>
    <property type="match status" value="1"/>
</dbReference>
<proteinExistence type="inferred from homology"/>
<dbReference type="RefSeq" id="WP_094690665.1">
    <property type="nucleotide sequence ID" value="NZ_MWWQ01000005.1"/>
</dbReference>
<dbReference type="SUPFAM" id="SSF50249">
    <property type="entry name" value="Nucleic acid-binding proteins"/>
    <property type="match status" value="1"/>
</dbReference>
<dbReference type="PANTHER" id="PTHR11061:SF30">
    <property type="entry name" value="TRNA (URACIL(54)-C(5))-METHYLTRANSFERASE"/>
    <property type="match status" value="1"/>
</dbReference>
<dbReference type="InterPro" id="IPR029063">
    <property type="entry name" value="SAM-dependent_MTases_sf"/>
</dbReference>
<evidence type="ECO:0000256" key="2">
    <source>
        <dbReference type="ARBA" id="ARBA00022679"/>
    </source>
</evidence>
<feature type="active site" evidence="5">
    <location>
        <position position="399"/>
    </location>
</feature>
<dbReference type="PANTHER" id="PTHR11061">
    <property type="entry name" value="RNA M5U METHYLTRANSFERASE"/>
    <property type="match status" value="1"/>
</dbReference>
<dbReference type="Proteomes" id="UP000216454">
    <property type="component" value="Unassembled WGS sequence"/>
</dbReference>
<feature type="domain" description="TRAM" evidence="6">
    <location>
        <begin position="1"/>
        <end position="57"/>
    </location>
</feature>
<feature type="binding site" evidence="4">
    <location>
        <position position="372"/>
    </location>
    <ligand>
        <name>S-adenosyl-L-methionine</name>
        <dbReference type="ChEBI" id="CHEBI:59789"/>
    </ligand>
</feature>
<dbReference type="InterPro" id="IPR012340">
    <property type="entry name" value="NA-bd_OB-fold"/>
</dbReference>
<dbReference type="Pfam" id="PF05958">
    <property type="entry name" value="tRNA_U5-meth_tr"/>
    <property type="match status" value="1"/>
</dbReference>
<evidence type="ECO:0000256" key="4">
    <source>
        <dbReference type="PROSITE-ProRule" id="PRU01024"/>
    </source>
</evidence>
<dbReference type="InterPro" id="IPR030390">
    <property type="entry name" value="MeTrfase_TrmA_AS"/>
</dbReference>
<keyword evidence="3 4" id="KW-0949">S-adenosyl-L-methionine</keyword>
<comment type="caution">
    <text evidence="7">The sequence shown here is derived from an EMBL/GenBank/DDBJ whole genome shotgun (WGS) entry which is preliminary data.</text>
</comment>
<evidence type="ECO:0000256" key="1">
    <source>
        <dbReference type="ARBA" id="ARBA00022603"/>
    </source>
</evidence>
<evidence type="ECO:0000313" key="8">
    <source>
        <dbReference type="Proteomes" id="UP000216454"/>
    </source>
</evidence>
<dbReference type="Gene3D" id="2.40.50.140">
    <property type="entry name" value="Nucleic acid-binding proteins"/>
    <property type="match status" value="1"/>
</dbReference>
<dbReference type="CDD" id="cd02440">
    <property type="entry name" value="AdoMet_MTases"/>
    <property type="match status" value="1"/>
</dbReference>
<keyword evidence="2 4" id="KW-0808">Transferase</keyword>
<feature type="binding site" evidence="4">
    <location>
        <position position="267"/>
    </location>
    <ligand>
        <name>S-adenosyl-L-methionine</name>
        <dbReference type="ChEBI" id="CHEBI:59789"/>
    </ligand>
</feature>
<dbReference type="SUPFAM" id="SSF53335">
    <property type="entry name" value="S-adenosyl-L-methionine-dependent methyltransferases"/>
    <property type="match status" value="1"/>
</dbReference>
<dbReference type="EMBL" id="MWWQ01000005">
    <property type="protein sequence ID" value="OZG52704.1"/>
    <property type="molecule type" value="Genomic_DNA"/>
</dbReference>
<protein>
    <submittedName>
        <fullName evidence="7">RNA methyltransferase</fullName>
    </submittedName>
</protein>
<organism evidence="7 8">
    <name type="scientific">Pseudoscardovia suis</name>
    <dbReference type="NCBI Taxonomy" id="987063"/>
    <lineage>
        <taxon>Bacteria</taxon>
        <taxon>Bacillati</taxon>
        <taxon>Actinomycetota</taxon>
        <taxon>Actinomycetes</taxon>
        <taxon>Bifidobacteriales</taxon>
        <taxon>Bifidobacteriaceae</taxon>
        <taxon>Pseudoscardovia</taxon>
    </lineage>
</organism>
<dbReference type="InterPro" id="IPR010280">
    <property type="entry name" value="U5_MeTrfase_fam"/>
</dbReference>
<evidence type="ECO:0000313" key="7">
    <source>
        <dbReference type="EMBL" id="OZG52704.1"/>
    </source>
</evidence>
<dbReference type="InterPro" id="IPR002792">
    <property type="entry name" value="TRAM_dom"/>
</dbReference>
<name>A0A261F0Q1_9BIFI</name>
<feature type="active site" description="Nucleophile" evidence="4">
    <location>
        <position position="399"/>
    </location>
</feature>
<sequence length="442" mass="48156">MDVEMTIERYADQGRCVGHVDGRVVFVRFALPGEKVRVTLDEPHDRADRFWTGEVTEVLEASPERVQPAWPLAGPIAQGGGVGGADLIHVSLPGQLAWKKSVIDDQMKRLGHVDTDVQVVRAPGDEAKGGLHWRTRIELIADEEGMPSMRRRGSHVRVPIDDMPLATETLLDVAEQTKLWQGGFEPGSQIRVVAPEPREGAGATPFDARATADAHRTDADASDYALMVDGRQRDGRRLLTEDVDVTLPGAESAARFSYCVDCGGFWQVHRLAPNLLVQHVLDLAATVLRGTTTACIWDLFSGSGLFTLPLALTAAPRVRMLSVEGAANAVRNAQRNLDRYHVRTVDALVGDVARTLRTVPSRLSHPDLVVLDPPRAGARAEVCRRIAAAAPRGIIYVACDPTSLARDTATLTAAGYRLADIRAYDIYPMTHHVETVALFAKD</sequence>
<dbReference type="Gene3D" id="3.40.50.150">
    <property type="entry name" value="Vaccinia Virus protein VP39"/>
    <property type="match status" value="1"/>
</dbReference>
<feature type="binding site" evidence="4">
    <location>
        <position position="300"/>
    </location>
    <ligand>
        <name>S-adenosyl-L-methionine</name>
        <dbReference type="ChEBI" id="CHEBI:59789"/>
    </ligand>
</feature>
<dbReference type="Gene3D" id="2.40.50.1070">
    <property type="match status" value="1"/>
</dbReference>
<keyword evidence="8" id="KW-1185">Reference proteome</keyword>
<reference evidence="7 8" key="1">
    <citation type="journal article" date="2017" name="BMC Genomics">
        <title>Comparative genomic and phylogenomic analyses of the Bifidobacteriaceae family.</title>
        <authorList>
            <person name="Lugli G.A."/>
            <person name="Milani C."/>
            <person name="Turroni F."/>
            <person name="Duranti S."/>
            <person name="Mancabelli L."/>
            <person name="Mangifesta M."/>
            <person name="Ferrario C."/>
            <person name="Modesto M."/>
            <person name="Mattarelli P."/>
            <person name="Jiri K."/>
            <person name="van Sinderen D."/>
            <person name="Ventura M."/>
        </authorList>
    </citation>
    <scope>NUCLEOTIDE SEQUENCE [LARGE SCALE GENOMIC DNA]</scope>
    <source>
        <strain evidence="7 8">DSM 24744</strain>
    </source>
</reference>
<accession>A0A261F0Q1</accession>
<evidence type="ECO:0000259" key="6">
    <source>
        <dbReference type="PROSITE" id="PS50926"/>
    </source>
</evidence>
<comment type="similarity">
    <text evidence="4">Belongs to the class I-like SAM-binding methyltransferase superfamily. RNA M5U methyltransferase family.</text>
</comment>
<dbReference type="PROSITE" id="PS01230">
    <property type="entry name" value="TRMA_1"/>
    <property type="match status" value="1"/>
</dbReference>
<dbReference type="Pfam" id="PF01938">
    <property type="entry name" value="TRAM"/>
    <property type="match status" value="1"/>
</dbReference>
<keyword evidence="1 4" id="KW-0489">Methyltransferase</keyword>
<feature type="binding site" evidence="4">
    <location>
        <position position="324"/>
    </location>
    <ligand>
        <name>S-adenosyl-L-methionine</name>
        <dbReference type="ChEBI" id="CHEBI:59789"/>
    </ligand>
</feature>
<dbReference type="GO" id="GO:0070475">
    <property type="term" value="P:rRNA base methylation"/>
    <property type="evidence" value="ECO:0007669"/>
    <property type="project" value="TreeGrafter"/>
</dbReference>
<dbReference type="AlphaFoldDB" id="A0A261F0Q1"/>
<evidence type="ECO:0000256" key="5">
    <source>
        <dbReference type="PROSITE-ProRule" id="PRU10015"/>
    </source>
</evidence>
<dbReference type="OrthoDB" id="9804590at2"/>
<dbReference type="PROSITE" id="PS51687">
    <property type="entry name" value="SAM_MT_RNA_M5U"/>
    <property type="match status" value="1"/>
</dbReference>